<evidence type="ECO:0000313" key="2">
    <source>
        <dbReference type="EMBL" id="KAK4534697.1"/>
    </source>
</evidence>
<dbReference type="AlphaFoldDB" id="A0AAV9IR28"/>
<organism evidence="2 3">
    <name type="scientific">Cyanidium caldarium</name>
    <name type="common">Red alga</name>
    <dbReference type="NCBI Taxonomy" id="2771"/>
    <lineage>
        <taxon>Eukaryota</taxon>
        <taxon>Rhodophyta</taxon>
        <taxon>Bangiophyceae</taxon>
        <taxon>Cyanidiales</taxon>
        <taxon>Cyanidiaceae</taxon>
        <taxon>Cyanidium</taxon>
    </lineage>
</organism>
<keyword evidence="1" id="KW-0732">Signal</keyword>
<gene>
    <name evidence="2" type="ORF">CDCA_CDCA02G0722</name>
</gene>
<dbReference type="EMBL" id="JANCYW010000002">
    <property type="protein sequence ID" value="KAK4534697.1"/>
    <property type="molecule type" value="Genomic_DNA"/>
</dbReference>
<feature type="signal peptide" evidence="1">
    <location>
        <begin position="1"/>
        <end position="20"/>
    </location>
</feature>
<protein>
    <submittedName>
        <fullName evidence="2">Uncharacterized protein</fullName>
    </submittedName>
</protein>
<reference evidence="2 3" key="1">
    <citation type="submission" date="2022-07" db="EMBL/GenBank/DDBJ databases">
        <title>Genome-wide signatures of adaptation to extreme environments.</title>
        <authorList>
            <person name="Cho C.H."/>
            <person name="Yoon H.S."/>
        </authorList>
    </citation>
    <scope>NUCLEOTIDE SEQUENCE [LARGE SCALE GENOMIC DNA]</scope>
    <source>
        <strain evidence="2 3">DBV 063 E5</strain>
    </source>
</reference>
<accession>A0AAV9IR28</accession>
<proteinExistence type="predicted"/>
<evidence type="ECO:0000313" key="3">
    <source>
        <dbReference type="Proteomes" id="UP001301350"/>
    </source>
</evidence>
<name>A0AAV9IR28_CYACA</name>
<evidence type="ECO:0000256" key="1">
    <source>
        <dbReference type="SAM" id="SignalP"/>
    </source>
</evidence>
<feature type="chain" id="PRO_5043922721" evidence="1">
    <location>
        <begin position="21"/>
        <end position="431"/>
    </location>
</feature>
<sequence length="431" mass="49007">MFWIWLGEVLKIVFIRVLYGHRGHQFTHGVLGVRDQYCSGRGASWMWRSSVLQCASAVASGQRCYQHAVHTAWDDVELYADKASEEEAWHRMPFAWTGGRSTWSSVAFVVPFAERQFDAAVRWIQRALPSACGHGEGHGQVPLALYVNTRFTPPMVLRILRDIRDSGAIGRCLTSSVYFLEARLDGATDRYARNSWLSERDSAGTGNMFYPLLLSSSFLRTAMSPSRPRGVGTRWGFAYHWDSSTRQWRAETCDGGTGTNGTRCTLPPTRYLYWCETDNHAVRPAFLPALARLADMAESRRAWMVGSPLRSRNAGAVLSWRLQYHPLAHWTHINGNALYRVGDGEFAGLLWRIWQRYGTCAFDMAIDRYFHSPETQFETADYLPRLVRTGRLRNLGNEPYDVEAMRAQSLECLFVHGKNVLLGNMSRSDEL</sequence>
<keyword evidence="3" id="KW-1185">Reference proteome</keyword>
<comment type="caution">
    <text evidence="2">The sequence shown here is derived from an EMBL/GenBank/DDBJ whole genome shotgun (WGS) entry which is preliminary data.</text>
</comment>
<dbReference type="Proteomes" id="UP001301350">
    <property type="component" value="Unassembled WGS sequence"/>
</dbReference>